<name>A0ABW3B053_9FLAO</name>
<feature type="transmembrane region" description="Helical" evidence="5">
    <location>
        <begin position="12"/>
        <end position="30"/>
    </location>
</feature>
<evidence type="ECO:0000259" key="6">
    <source>
        <dbReference type="Pfam" id="PF01694"/>
    </source>
</evidence>
<keyword evidence="7" id="KW-0378">Hydrolase</keyword>
<dbReference type="SUPFAM" id="SSF144091">
    <property type="entry name" value="Rhomboid-like"/>
    <property type="match status" value="1"/>
</dbReference>
<evidence type="ECO:0000256" key="5">
    <source>
        <dbReference type="SAM" id="Phobius"/>
    </source>
</evidence>
<dbReference type="Gene3D" id="1.20.1540.10">
    <property type="entry name" value="Rhomboid-like"/>
    <property type="match status" value="1"/>
</dbReference>
<evidence type="ECO:0000313" key="7">
    <source>
        <dbReference type="EMBL" id="MFD0796672.1"/>
    </source>
</evidence>
<feature type="transmembrane region" description="Helical" evidence="5">
    <location>
        <begin position="170"/>
        <end position="187"/>
    </location>
</feature>
<feature type="transmembrane region" description="Helical" evidence="5">
    <location>
        <begin position="114"/>
        <end position="132"/>
    </location>
</feature>
<comment type="subcellular location">
    <subcellularLocation>
        <location evidence="1">Membrane</location>
        <topology evidence="1">Multi-pass membrane protein</topology>
    </subcellularLocation>
</comment>
<evidence type="ECO:0000256" key="4">
    <source>
        <dbReference type="ARBA" id="ARBA00023136"/>
    </source>
</evidence>
<dbReference type="GO" id="GO:0006508">
    <property type="term" value="P:proteolysis"/>
    <property type="evidence" value="ECO:0007669"/>
    <property type="project" value="UniProtKB-KW"/>
</dbReference>
<dbReference type="Proteomes" id="UP001597012">
    <property type="component" value="Unassembled WGS sequence"/>
</dbReference>
<dbReference type="RefSeq" id="WP_379932562.1">
    <property type="nucleotide sequence ID" value="NZ_JBHTHY010000003.1"/>
</dbReference>
<comment type="caution">
    <text evidence="7">The sequence shown here is derived from an EMBL/GenBank/DDBJ whole genome shotgun (WGS) entry which is preliminary data.</text>
</comment>
<dbReference type="GO" id="GO:0008233">
    <property type="term" value="F:peptidase activity"/>
    <property type="evidence" value="ECO:0007669"/>
    <property type="project" value="UniProtKB-KW"/>
</dbReference>
<dbReference type="InterPro" id="IPR035952">
    <property type="entry name" value="Rhomboid-like_sf"/>
</dbReference>
<sequence length="245" mass="27899">MSGTPYFKFSHSVVVVPIVSVLAIWSVYWIELAQQLNFNSYGIYPQTFSGLRGVVFSPFIHGSLEHLYNNTIPLAVLLAALFYFYNKIALKVVFWGILLSGFLTWCIGRPSYHIGASGLIYVLASFTFFKGVFVKHYRLIALSLVVVFIYGSLLWYIFPVKDGISWEGHLGGFLTGLFLAAVVRADVPLPSKFEWEKEDYDEDGDPFLKHFDANGNFIETKPEEALKEDDSFKVNYIYKRNPDND</sequence>
<keyword evidence="7" id="KW-0645">Protease</keyword>
<evidence type="ECO:0000313" key="8">
    <source>
        <dbReference type="Proteomes" id="UP001597012"/>
    </source>
</evidence>
<feature type="transmembrane region" description="Helical" evidence="5">
    <location>
        <begin position="92"/>
        <end position="108"/>
    </location>
</feature>
<dbReference type="Pfam" id="PF01694">
    <property type="entry name" value="Rhomboid"/>
    <property type="match status" value="1"/>
</dbReference>
<keyword evidence="8" id="KW-1185">Reference proteome</keyword>
<dbReference type="EMBL" id="JBHTHY010000003">
    <property type="protein sequence ID" value="MFD0796672.1"/>
    <property type="molecule type" value="Genomic_DNA"/>
</dbReference>
<organism evidence="7 8">
    <name type="scientific">Maribacter chungangensis</name>
    <dbReference type="NCBI Taxonomy" id="1069117"/>
    <lineage>
        <taxon>Bacteria</taxon>
        <taxon>Pseudomonadati</taxon>
        <taxon>Bacteroidota</taxon>
        <taxon>Flavobacteriia</taxon>
        <taxon>Flavobacteriales</taxon>
        <taxon>Flavobacteriaceae</taxon>
        <taxon>Maribacter</taxon>
    </lineage>
</organism>
<keyword evidence="4 5" id="KW-0472">Membrane</keyword>
<keyword evidence="3 5" id="KW-1133">Transmembrane helix</keyword>
<evidence type="ECO:0000256" key="3">
    <source>
        <dbReference type="ARBA" id="ARBA00022989"/>
    </source>
</evidence>
<evidence type="ECO:0000256" key="2">
    <source>
        <dbReference type="ARBA" id="ARBA00022692"/>
    </source>
</evidence>
<accession>A0ABW3B053</accession>
<dbReference type="EC" id="3.4.21.-" evidence="7"/>
<protein>
    <submittedName>
        <fullName evidence="7">Rhomboid family intramembrane serine protease</fullName>
        <ecNumber evidence="7">3.4.21.-</ecNumber>
    </submittedName>
</protein>
<feature type="transmembrane region" description="Helical" evidence="5">
    <location>
        <begin position="67"/>
        <end position="85"/>
    </location>
</feature>
<gene>
    <name evidence="7" type="ORF">ACFQZJ_04315</name>
</gene>
<keyword evidence="2 5" id="KW-0812">Transmembrane</keyword>
<feature type="transmembrane region" description="Helical" evidence="5">
    <location>
        <begin position="139"/>
        <end position="158"/>
    </location>
</feature>
<proteinExistence type="predicted"/>
<feature type="domain" description="Peptidase S54 rhomboid" evidence="6">
    <location>
        <begin position="54"/>
        <end position="184"/>
    </location>
</feature>
<dbReference type="InterPro" id="IPR022764">
    <property type="entry name" value="Peptidase_S54_rhomboid_dom"/>
</dbReference>
<evidence type="ECO:0000256" key="1">
    <source>
        <dbReference type="ARBA" id="ARBA00004141"/>
    </source>
</evidence>
<reference evidence="8" key="1">
    <citation type="journal article" date="2019" name="Int. J. Syst. Evol. Microbiol.">
        <title>The Global Catalogue of Microorganisms (GCM) 10K type strain sequencing project: providing services to taxonomists for standard genome sequencing and annotation.</title>
        <authorList>
            <consortium name="The Broad Institute Genomics Platform"/>
            <consortium name="The Broad Institute Genome Sequencing Center for Infectious Disease"/>
            <person name="Wu L."/>
            <person name="Ma J."/>
        </authorList>
    </citation>
    <scope>NUCLEOTIDE SEQUENCE [LARGE SCALE GENOMIC DNA]</scope>
    <source>
        <strain evidence="8">CCUG 61948</strain>
    </source>
</reference>